<organism evidence="4 5">
    <name type="scientific">Methanobrevibacter millerae</name>
    <dbReference type="NCBI Taxonomy" id="230361"/>
    <lineage>
        <taxon>Archaea</taxon>
        <taxon>Methanobacteriati</taxon>
        <taxon>Methanobacteriota</taxon>
        <taxon>Methanomada group</taxon>
        <taxon>Methanobacteria</taxon>
        <taxon>Methanobacteriales</taxon>
        <taxon>Methanobacteriaceae</taxon>
        <taxon>Methanobrevibacter</taxon>
    </lineage>
</organism>
<accession>A0A1G5VIY7</accession>
<keyword evidence="2" id="KW-1133">Transmembrane helix</keyword>
<reference evidence="4 5" key="1">
    <citation type="submission" date="2016-10" db="EMBL/GenBank/DDBJ databases">
        <authorList>
            <person name="Varghese N."/>
            <person name="Submissions S."/>
        </authorList>
    </citation>
    <scope>NUCLEOTIDE SEQUENCE [LARGE SCALE GENOMIC DNA]</scope>
    <source>
        <strain evidence="4 5">DSM 16643</strain>
    </source>
</reference>
<evidence type="ECO:0000313" key="4">
    <source>
        <dbReference type="EMBL" id="SDA45881.1"/>
    </source>
</evidence>
<keyword evidence="5" id="KW-1185">Reference proteome</keyword>
<keyword evidence="2" id="KW-0812">Transmembrane</keyword>
<evidence type="ECO:0000256" key="2">
    <source>
        <dbReference type="SAM" id="Phobius"/>
    </source>
</evidence>
<dbReference type="AlphaFoldDB" id="A0A1G5VIY7"/>
<proteinExistence type="predicted"/>
<protein>
    <recommendedName>
        <fullName evidence="3">DUF11 domain-containing protein</fullName>
    </recommendedName>
</protein>
<dbReference type="RefSeq" id="WP_149731287.1">
    <property type="nucleotide sequence ID" value="NZ_FMXB01000004.1"/>
</dbReference>
<evidence type="ECO:0000256" key="1">
    <source>
        <dbReference type="SAM" id="MobiDB-lite"/>
    </source>
</evidence>
<feature type="region of interest" description="Disordered" evidence="1">
    <location>
        <begin position="201"/>
        <end position="224"/>
    </location>
</feature>
<feature type="transmembrane region" description="Helical" evidence="2">
    <location>
        <begin position="230"/>
        <end position="248"/>
    </location>
</feature>
<gene>
    <name evidence="4" type="ORF">SAMN02910315_00665</name>
</gene>
<evidence type="ECO:0000259" key="3">
    <source>
        <dbReference type="Pfam" id="PF01345"/>
    </source>
</evidence>
<keyword evidence="2" id="KW-0472">Membrane</keyword>
<dbReference type="EMBL" id="FMXB01000004">
    <property type="protein sequence ID" value="SDA45881.1"/>
    <property type="molecule type" value="Genomic_DNA"/>
</dbReference>
<dbReference type="Pfam" id="PF01345">
    <property type="entry name" value="DUF11"/>
    <property type="match status" value="1"/>
</dbReference>
<sequence length="252" mass="27080">MNRKSIFAIFLILIALSLTLGAVNAEEVLADNESGDEKLSVDESAAADELFGAEGDGSLQPAASGGDINRPVADLSVSIWPVESENEIVWSILVHNNGPDIAYNTQVTVEGSDNLILENPFNTSTFLQDPEEGVSFYESQGIFDNHKLTWIIGDFKPDSYTEMFIKSVKQGSGQYYLRAFAASESADDDLSQNQDMATVGYPSNTSQSDSVNETFTKKDTSSGTELPATGNPFVAALFGLMIIGAGGIKRKL</sequence>
<dbReference type="Proteomes" id="UP000323439">
    <property type="component" value="Unassembled WGS sequence"/>
</dbReference>
<feature type="domain" description="DUF11" evidence="3">
    <location>
        <begin position="82"/>
        <end position="199"/>
    </location>
</feature>
<evidence type="ECO:0000313" key="5">
    <source>
        <dbReference type="Proteomes" id="UP000323439"/>
    </source>
</evidence>
<feature type="compositionally biased region" description="Polar residues" evidence="1">
    <location>
        <begin position="201"/>
        <end position="214"/>
    </location>
</feature>
<name>A0A1G5VIY7_9EURY</name>
<dbReference type="InterPro" id="IPR001434">
    <property type="entry name" value="OmcB-like_DUF11"/>
</dbReference>